<gene>
    <name evidence="1" type="ORF">P3T76_000059</name>
</gene>
<reference evidence="1" key="1">
    <citation type="submission" date="2023-08" db="EMBL/GenBank/DDBJ databases">
        <title>Reference Genome Resource for the Citrus Pathogen Phytophthora citrophthora.</title>
        <authorList>
            <person name="Moller H."/>
            <person name="Coetzee B."/>
            <person name="Rose L.J."/>
            <person name="Van Niekerk J.M."/>
        </authorList>
    </citation>
    <scope>NUCLEOTIDE SEQUENCE</scope>
    <source>
        <strain evidence="1">STE-U-9442</strain>
    </source>
</reference>
<proteinExistence type="predicted"/>
<accession>A0AAD9LV32</accession>
<evidence type="ECO:0000313" key="1">
    <source>
        <dbReference type="EMBL" id="KAK1947769.1"/>
    </source>
</evidence>
<name>A0AAD9LV32_9STRA</name>
<dbReference type="AlphaFoldDB" id="A0AAD9LV32"/>
<keyword evidence="2" id="KW-1185">Reference proteome</keyword>
<dbReference type="Proteomes" id="UP001259832">
    <property type="component" value="Unassembled WGS sequence"/>
</dbReference>
<sequence>MLNVFGSVYVTASNITPAASKRARNWDGAASILEWRSLPFWCDLTADSAVRRSALRCLLQLARRGCADESTEETFVGEAALQRENPRLAAVQRHFILAHADWVNFSRFWGDSSVIRVHYCCNGYAAGQSAHAKFKHARFSLGPTMKRANRFGFLP</sequence>
<protein>
    <submittedName>
        <fullName evidence="1">Uncharacterized protein</fullName>
    </submittedName>
</protein>
<comment type="caution">
    <text evidence="1">The sequence shown here is derived from an EMBL/GenBank/DDBJ whole genome shotgun (WGS) entry which is preliminary data.</text>
</comment>
<dbReference type="EMBL" id="JASMQC010000001">
    <property type="protein sequence ID" value="KAK1947769.1"/>
    <property type="molecule type" value="Genomic_DNA"/>
</dbReference>
<organism evidence="1 2">
    <name type="scientific">Phytophthora citrophthora</name>
    <dbReference type="NCBI Taxonomy" id="4793"/>
    <lineage>
        <taxon>Eukaryota</taxon>
        <taxon>Sar</taxon>
        <taxon>Stramenopiles</taxon>
        <taxon>Oomycota</taxon>
        <taxon>Peronosporomycetes</taxon>
        <taxon>Peronosporales</taxon>
        <taxon>Peronosporaceae</taxon>
        <taxon>Phytophthora</taxon>
    </lineage>
</organism>
<evidence type="ECO:0000313" key="2">
    <source>
        <dbReference type="Proteomes" id="UP001259832"/>
    </source>
</evidence>